<evidence type="ECO:0000256" key="3">
    <source>
        <dbReference type="ARBA" id="ARBA00022737"/>
    </source>
</evidence>
<organism evidence="4 5">
    <name type="scientific">Kibdelosporangium aridum</name>
    <dbReference type="NCBI Taxonomy" id="2030"/>
    <lineage>
        <taxon>Bacteria</taxon>
        <taxon>Bacillati</taxon>
        <taxon>Actinomycetota</taxon>
        <taxon>Actinomycetes</taxon>
        <taxon>Pseudonocardiales</taxon>
        <taxon>Pseudonocardiaceae</taxon>
        <taxon>Kibdelosporangium</taxon>
    </lineage>
</organism>
<keyword evidence="2" id="KW-0433">Leucine-rich repeat</keyword>
<evidence type="ECO:0000256" key="1">
    <source>
        <dbReference type="ARBA" id="ARBA00022468"/>
    </source>
</evidence>
<dbReference type="GO" id="GO:0005829">
    <property type="term" value="C:cytosol"/>
    <property type="evidence" value="ECO:0007669"/>
    <property type="project" value="TreeGrafter"/>
</dbReference>
<dbReference type="InterPro" id="IPR027038">
    <property type="entry name" value="RanGap"/>
</dbReference>
<accession>A0A428Y3Q3</accession>
<protein>
    <submittedName>
        <fullName evidence="4">Ribonuclease inhibitor</fullName>
    </submittedName>
</protein>
<dbReference type="SUPFAM" id="SSF52047">
    <property type="entry name" value="RNI-like"/>
    <property type="match status" value="1"/>
</dbReference>
<dbReference type="SMART" id="SM00368">
    <property type="entry name" value="LRR_RI"/>
    <property type="match status" value="3"/>
</dbReference>
<dbReference type="InterPro" id="IPR001611">
    <property type="entry name" value="Leu-rich_rpt"/>
</dbReference>
<dbReference type="EMBL" id="QHKI01000106">
    <property type="protein sequence ID" value="RSM62189.1"/>
    <property type="molecule type" value="Genomic_DNA"/>
</dbReference>
<dbReference type="Pfam" id="PF13516">
    <property type="entry name" value="LRR_6"/>
    <property type="match status" value="1"/>
</dbReference>
<dbReference type="PANTHER" id="PTHR24113:SF12">
    <property type="entry name" value="RAN GTPASE-ACTIVATING PROTEIN 1"/>
    <property type="match status" value="1"/>
</dbReference>
<dbReference type="GO" id="GO:0005096">
    <property type="term" value="F:GTPase activator activity"/>
    <property type="evidence" value="ECO:0007669"/>
    <property type="project" value="UniProtKB-KW"/>
</dbReference>
<evidence type="ECO:0000313" key="4">
    <source>
        <dbReference type="EMBL" id="RSM62189.1"/>
    </source>
</evidence>
<comment type="caution">
    <text evidence="4">The sequence shown here is derived from an EMBL/GenBank/DDBJ whole genome shotgun (WGS) entry which is preliminary data.</text>
</comment>
<dbReference type="GO" id="GO:0006913">
    <property type="term" value="P:nucleocytoplasmic transport"/>
    <property type="evidence" value="ECO:0007669"/>
    <property type="project" value="TreeGrafter"/>
</dbReference>
<keyword evidence="1" id="KW-0343">GTPase activation</keyword>
<dbReference type="Gene3D" id="3.80.10.10">
    <property type="entry name" value="Ribonuclease Inhibitor"/>
    <property type="match status" value="2"/>
</dbReference>
<dbReference type="GO" id="GO:0048471">
    <property type="term" value="C:perinuclear region of cytoplasm"/>
    <property type="evidence" value="ECO:0007669"/>
    <property type="project" value="TreeGrafter"/>
</dbReference>
<sequence length="355" mass="36022">MVSLEPLLAWLRSGEEASQRLDFPIGTALPDGRLDLCKSNLGPLGAQSVVDALPEGGPVRHLLLGTDGLGDAGAVTAAEGALKAGASTVYLGCNGIGEGGACSLAERIAASPGIVRGLWLKRNPIGATGVRAIAELIATGHAPATIDLVQTGMTAPVLSGLVDALASTCIVKRLFLSGNNFGAAQALGRLVSECGLDELYLSACGLGDEGARVLASGLKPGIRRLSVASNGIDPVAAGELVRAAAVAGVEVMDMGRVKAAGVLGAHDNRVDAVGIAHALSSGTHRLWHMDLRHTGMDSRGALALLGGARKASSATRFVLGSGIARRVKRELGQIASGLPELLPHPDVAAIKSVHR</sequence>
<dbReference type="PANTHER" id="PTHR24113">
    <property type="entry name" value="RAN GTPASE-ACTIVATING PROTEIN 1"/>
    <property type="match status" value="1"/>
</dbReference>
<dbReference type="AlphaFoldDB" id="A0A428Y3Q3"/>
<reference evidence="4 5" key="1">
    <citation type="submission" date="2018-05" db="EMBL/GenBank/DDBJ databases">
        <title>Evolution of GPA BGCs.</title>
        <authorList>
            <person name="Waglechner N."/>
            <person name="Wright G.D."/>
        </authorList>
    </citation>
    <scope>NUCLEOTIDE SEQUENCE [LARGE SCALE GENOMIC DNA]</scope>
    <source>
        <strain evidence="4 5">A82846</strain>
    </source>
</reference>
<dbReference type="GO" id="GO:0031267">
    <property type="term" value="F:small GTPase binding"/>
    <property type="evidence" value="ECO:0007669"/>
    <property type="project" value="TreeGrafter"/>
</dbReference>
<dbReference type="InterPro" id="IPR032675">
    <property type="entry name" value="LRR_dom_sf"/>
</dbReference>
<evidence type="ECO:0000256" key="2">
    <source>
        <dbReference type="ARBA" id="ARBA00022614"/>
    </source>
</evidence>
<gene>
    <name evidence="4" type="ORF">DMH04_52705</name>
</gene>
<dbReference type="OrthoDB" id="636045at2"/>
<keyword evidence="3" id="KW-0677">Repeat</keyword>
<proteinExistence type="predicted"/>
<name>A0A428Y3Q3_KIBAR</name>
<dbReference type="Proteomes" id="UP000287547">
    <property type="component" value="Unassembled WGS sequence"/>
</dbReference>
<evidence type="ECO:0000313" key="5">
    <source>
        <dbReference type="Proteomes" id="UP000287547"/>
    </source>
</evidence>